<dbReference type="PRINTS" id="PR00344">
    <property type="entry name" value="BCTRLSENSOR"/>
</dbReference>
<evidence type="ECO:0000313" key="16">
    <source>
        <dbReference type="EMBL" id="MBI4727638.1"/>
    </source>
</evidence>
<evidence type="ECO:0000256" key="8">
    <source>
        <dbReference type="ARBA" id="ARBA00022777"/>
    </source>
</evidence>
<dbReference type="CDD" id="cd00082">
    <property type="entry name" value="HisKA"/>
    <property type="match status" value="1"/>
</dbReference>
<dbReference type="GO" id="GO:0000155">
    <property type="term" value="F:phosphorelay sensor kinase activity"/>
    <property type="evidence" value="ECO:0007669"/>
    <property type="project" value="InterPro"/>
</dbReference>
<dbReference type="Pfam" id="PF00672">
    <property type="entry name" value="HAMP"/>
    <property type="match status" value="1"/>
</dbReference>
<dbReference type="SMART" id="SM00091">
    <property type="entry name" value="PAS"/>
    <property type="match status" value="1"/>
</dbReference>
<evidence type="ECO:0000259" key="15">
    <source>
        <dbReference type="PROSITE" id="PS50885"/>
    </source>
</evidence>
<evidence type="ECO:0000256" key="7">
    <source>
        <dbReference type="ARBA" id="ARBA00022741"/>
    </source>
</evidence>
<dbReference type="SUPFAM" id="SSF47384">
    <property type="entry name" value="Homodimeric domain of signal transducing histidine kinase"/>
    <property type="match status" value="1"/>
</dbReference>
<evidence type="ECO:0000259" key="13">
    <source>
        <dbReference type="PROSITE" id="PS50109"/>
    </source>
</evidence>
<dbReference type="GO" id="GO:0005886">
    <property type="term" value="C:plasma membrane"/>
    <property type="evidence" value="ECO:0007669"/>
    <property type="project" value="UniProtKB-SubCell"/>
</dbReference>
<dbReference type="InterPro" id="IPR003594">
    <property type="entry name" value="HATPase_dom"/>
</dbReference>
<dbReference type="InterPro" id="IPR036890">
    <property type="entry name" value="HATPase_C_sf"/>
</dbReference>
<reference evidence="16" key="1">
    <citation type="submission" date="2020-07" db="EMBL/GenBank/DDBJ databases">
        <title>Huge and variable diversity of episymbiotic CPR bacteria and DPANN archaea in groundwater ecosystems.</title>
        <authorList>
            <person name="He C.Y."/>
            <person name="Keren R."/>
            <person name="Whittaker M."/>
            <person name="Farag I.F."/>
            <person name="Doudna J."/>
            <person name="Cate J.H.D."/>
            <person name="Banfield J.F."/>
        </authorList>
    </citation>
    <scope>NUCLEOTIDE SEQUENCE</scope>
    <source>
        <strain evidence="16">NC_groundwater_1520_Pr4_B-0.1um_53_5</strain>
    </source>
</reference>
<evidence type="ECO:0000256" key="4">
    <source>
        <dbReference type="ARBA" id="ARBA00022475"/>
    </source>
</evidence>
<dbReference type="AlphaFoldDB" id="A0A933ML42"/>
<dbReference type="Gene3D" id="3.30.450.20">
    <property type="entry name" value="PAS domain"/>
    <property type="match status" value="1"/>
</dbReference>
<keyword evidence="12" id="KW-1133">Transmembrane helix</keyword>
<dbReference type="SMART" id="SM00388">
    <property type="entry name" value="HisKA"/>
    <property type="match status" value="1"/>
</dbReference>
<dbReference type="InterPro" id="IPR013767">
    <property type="entry name" value="PAS_fold"/>
</dbReference>
<dbReference type="FunFam" id="1.10.287.130:FF:000008">
    <property type="entry name" value="Two-component sensor histidine kinase"/>
    <property type="match status" value="1"/>
</dbReference>
<dbReference type="GO" id="GO:0005524">
    <property type="term" value="F:ATP binding"/>
    <property type="evidence" value="ECO:0007669"/>
    <property type="project" value="UniProtKB-KW"/>
</dbReference>
<keyword evidence="7" id="KW-0547">Nucleotide-binding</keyword>
<evidence type="ECO:0000256" key="10">
    <source>
        <dbReference type="ARBA" id="ARBA00023012"/>
    </source>
</evidence>
<dbReference type="CDD" id="cd00075">
    <property type="entry name" value="HATPase"/>
    <property type="match status" value="1"/>
</dbReference>
<gene>
    <name evidence="16" type="ORF">HY768_10555</name>
</gene>
<keyword evidence="6" id="KW-0808">Transferase</keyword>
<feature type="domain" description="Histidine kinase" evidence="13">
    <location>
        <begin position="367"/>
        <end position="584"/>
    </location>
</feature>
<keyword evidence="10" id="KW-0902">Two-component regulatory system</keyword>
<dbReference type="GO" id="GO:0016036">
    <property type="term" value="P:cellular response to phosphate starvation"/>
    <property type="evidence" value="ECO:0007669"/>
    <property type="project" value="TreeGrafter"/>
</dbReference>
<feature type="domain" description="HAMP" evidence="15">
    <location>
        <begin position="194"/>
        <end position="247"/>
    </location>
</feature>
<dbReference type="GO" id="GO:0004721">
    <property type="term" value="F:phosphoprotein phosphatase activity"/>
    <property type="evidence" value="ECO:0007669"/>
    <property type="project" value="TreeGrafter"/>
</dbReference>
<evidence type="ECO:0000256" key="11">
    <source>
        <dbReference type="ARBA" id="ARBA00023136"/>
    </source>
</evidence>
<dbReference type="Proteomes" id="UP000736328">
    <property type="component" value="Unassembled WGS sequence"/>
</dbReference>
<dbReference type="Gene3D" id="6.10.340.10">
    <property type="match status" value="1"/>
</dbReference>
<evidence type="ECO:0000256" key="12">
    <source>
        <dbReference type="SAM" id="Phobius"/>
    </source>
</evidence>
<dbReference type="EC" id="2.7.13.3" evidence="3"/>
<evidence type="ECO:0000256" key="9">
    <source>
        <dbReference type="ARBA" id="ARBA00022840"/>
    </source>
</evidence>
<evidence type="ECO:0000256" key="3">
    <source>
        <dbReference type="ARBA" id="ARBA00012438"/>
    </source>
</evidence>
<accession>A0A933ML42</accession>
<dbReference type="CDD" id="cd00130">
    <property type="entry name" value="PAS"/>
    <property type="match status" value="1"/>
</dbReference>
<proteinExistence type="predicted"/>
<dbReference type="SUPFAM" id="SSF55785">
    <property type="entry name" value="PYP-like sensor domain (PAS domain)"/>
    <property type="match status" value="1"/>
</dbReference>
<name>A0A933ML42_UNCT6</name>
<dbReference type="PROSITE" id="PS50109">
    <property type="entry name" value="HIS_KIN"/>
    <property type="match status" value="1"/>
</dbReference>
<dbReference type="InterPro" id="IPR004358">
    <property type="entry name" value="Sig_transdc_His_kin-like_C"/>
</dbReference>
<dbReference type="Pfam" id="PF02518">
    <property type="entry name" value="HATPase_c"/>
    <property type="match status" value="1"/>
</dbReference>
<keyword evidence="5" id="KW-0597">Phosphoprotein</keyword>
<evidence type="ECO:0000259" key="14">
    <source>
        <dbReference type="PROSITE" id="PS50112"/>
    </source>
</evidence>
<keyword evidence="12" id="KW-0812">Transmembrane</keyword>
<feature type="transmembrane region" description="Helical" evidence="12">
    <location>
        <begin position="170"/>
        <end position="193"/>
    </location>
</feature>
<dbReference type="Pfam" id="PF00989">
    <property type="entry name" value="PAS"/>
    <property type="match status" value="1"/>
</dbReference>
<dbReference type="InterPro" id="IPR050351">
    <property type="entry name" value="BphY/WalK/GraS-like"/>
</dbReference>
<dbReference type="Gene3D" id="3.30.565.10">
    <property type="entry name" value="Histidine kinase-like ATPase, C-terminal domain"/>
    <property type="match status" value="1"/>
</dbReference>
<keyword evidence="9" id="KW-0067">ATP-binding</keyword>
<comment type="subcellular location">
    <subcellularLocation>
        <location evidence="2">Cell membrane</location>
    </subcellularLocation>
</comment>
<evidence type="ECO:0000256" key="1">
    <source>
        <dbReference type="ARBA" id="ARBA00000085"/>
    </source>
</evidence>
<sequence length="584" mass="63759">MKHPSLKIKLATAGLVSILIVLSGFSLFLYLSASQHLLRLALDGLQGQAQLISSEISQKLAADPKINLDSLAQVQSLALAKRVTIIDSLGRALGDSEADASGLKDMDNHLGRPEIAMARQTGLGHALRHSQTLKRETLYFAAPIRSGKTLWGYCRIAGPWAGLINYQKQLLAGAITGLALSAALLWLLVSLAWRPEIEAIKDIELAARRLYSGDLNARAPLTKGSRETALAAQTLNQLAQSWEDTITDLSEQKSNLAAVLEGMGEGVITLDQRQTIKMINPAASEMFGLDAGQTTGRLLLEAIRSPIMEQLIKEGREWIELEREKKYYIIRIAAITDQGGPKGWVLVASDITRLKMLERVRQDFVANVSHELKTPLSAITGFSEALLDGAMDDRDQLADFLGRIHAQSLRMSKLVKDLLELSAIESGNYAINKIPSPAGLLLERAVENLKMQIAEKGHLVQTDDKTGQTLVPMDPEKMASALGNLLDNAVKFAPPNSRIELSAEIRKKDLILSVSDNGSGISRENLPRLFERFYRVDQARSRDLGGTGLGLAIVKHIAEFHQGSAGAESVLEQGSRFWIKIPIA</sequence>
<dbReference type="InterPro" id="IPR035965">
    <property type="entry name" value="PAS-like_dom_sf"/>
</dbReference>
<comment type="catalytic activity">
    <reaction evidence="1">
        <text>ATP + protein L-histidine = ADP + protein N-phospho-L-histidine.</text>
        <dbReference type="EC" id="2.7.13.3"/>
    </reaction>
</comment>
<evidence type="ECO:0000313" key="17">
    <source>
        <dbReference type="Proteomes" id="UP000736328"/>
    </source>
</evidence>
<dbReference type="EMBL" id="JACQXR010000142">
    <property type="protein sequence ID" value="MBI4727638.1"/>
    <property type="molecule type" value="Genomic_DNA"/>
</dbReference>
<dbReference type="FunFam" id="3.30.565.10:FF:000006">
    <property type="entry name" value="Sensor histidine kinase WalK"/>
    <property type="match status" value="1"/>
</dbReference>
<dbReference type="PANTHER" id="PTHR45453:SF1">
    <property type="entry name" value="PHOSPHATE REGULON SENSOR PROTEIN PHOR"/>
    <property type="match status" value="1"/>
</dbReference>
<dbReference type="SMART" id="SM00387">
    <property type="entry name" value="HATPase_c"/>
    <property type="match status" value="1"/>
</dbReference>
<dbReference type="PROSITE" id="PS50112">
    <property type="entry name" value="PAS"/>
    <property type="match status" value="1"/>
</dbReference>
<comment type="caution">
    <text evidence="16">The sequence shown here is derived from an EMBL/GenBank/DDBJ whole genome shotgun (WGS) entry which is preliminary data.</text>
</comment>
<feature type="domain" description="PAS" evidence="14">
    <location>
        <begin position="252"/>
        <end position="306"/>
    </location>
</feature>
<dbReference type="Gene3D" id="1.10.287.130">
    <property type="match status" value="1"/>
</dbReference>
<dbReference type="NCBIfam" id="TIGR00229">
    <property type="entry name" value="sensory_box"/>
    <property type="match status" value="1"/>
</dbReference>
<dbReference type="Pfam" id="PF00512">
    <property type="entry name" value="HisKA"/>
    <property type="match status" value="1"/>
</dbReference>
<dbReference type="GO" id="GO:0006355">
    <property type="term" value="P:regulation of DNA-templated transcription"/>
    <property type="evidence" value="ECO:0007669"/>
    <property type="project" value="InterPro"/>
</dbReference>
<dbReference type="InterPro" id="IPR036097">
    <property type="entry name" value="HisK_dim/P_sf"/>
</dbReference>
<keyword evidence="8" id="KW-0418">Kinase</keyword>
<dbReference type="PROSITE" id="PS50885">
    <property type="entry name" value="HAMP"/>
    <property type="match status" value="1"/>
</dbReference>
<keyword evidence="11 12" id="KW-0472">Membrane</keyword>
<protein>
    <recommendedName>
        <fullName evidence="3">histidine kinase</fullName>
        <ecNumber evidence="3">2.7.13.3</ecNumber>
    </recommendedName>
</protein>
<feature type="transmembrane region" description="Helical" evidence="12">
    <location>
        <begin position="12"/>
        <end position="31"/>
    </location>
</feature>
<dbReference type="InterPro" id="IPR005467">
    <property type="entry name" value="His_kinase_dom"/>
</dbReference>
<dbReference type="PANTHER" id="PTHR45453">
    <property type="entry name" value="PHOSPHATE REGULON SENSOR PROTEIN PHOR"/>
    <property type="match status" value="1"/>
</dbReference>
<keyword evidence="4" id="KW-1003">Cell membrane</keyword>
<dbReference type="InterPro" id="IPR000014">
    <property type="entry name" value="PAS"/>
</dbReference>
<dbReference type="InterPro" id="IPR003660">
    <property type="entry name" value="HAMP_dom"/>
</dbReference>
<dbReference type="SUPFAM" id="SSF55874">
    <property type="entry name" value="ATPase domain of HSP90 chaperone/DNA topoisomerase II/histidine kinase"/>
    <property type="match status" value="1"/>
</dbReference>
<evidence type="ECO:0000256" key="2">
    <source>
        <dbReference type="ARBA" id="ARBA00004236"/>
    </source>
</evidence>
<dbReference type="InterPro" id="IPR003661">
    <property type="entry name" value="HisK_dim/P_dom"/>
</dbReference>
<evidence type="ECO:0000256" key="5">
    <source>
        <dbReference type="ARBA" id="ARBA00022553"/>
    </source>
</evidence>
<organism evidence="16 17">
    <name type="scientific">candidate division TA06 bacterium</name>
    <dbReference type="NCBI Taxonomy" id="2250710"/>
    <lineage>
        <taxon>Bacteria</taxon>
        <taxon>Bacteria division TA06</taxon>
    </lineage>
</organism>
<evidence type="ECO:0000256" key="6">
    <source>
        <dbReference type="ARBA" id="ARBA00022679"/>
    </source>
</evidence>